<evidence type="ECO:0000313" key="2">
    <source>
        <dbReference type="EMBL" id="MBN9669616.1"/>
    </source>
</evidence>
<reference evidence="2" key="1">
    <citation type="submission" date="2020-12" db="EMBL/GenBank/DDBJ databases">
        <title>Oil enriched cultivation method for isolating marine PHA-producing bacteria.</title>
        <authorList>
            <person name="Zheng W."/>
            <person name="Yu S."/>
            <person name="Huang Y."/>
        </authorList>
    </citation>
    <scope>NUCLEOTIDE SEQUENCE</scope>
    <source>
        <strain evidence="2">SY-2-12</strain>
    </source>
</reference>
<dbReference type="RefSeq" id="WP_207139167.1">
    <property type="nucleotide sequence ID" value="NZ_JAEKJZ010000001.1"/>
</dbReference>
<evidence type="ECO:0000313" key="3">
    <source>
        <dbReference type="Proteomes" id="UP000664096"/>
    </source>
</evidence>
<name>A0A939EA24_9HYPH</name>
<gene>
    <name evidence="2" type="ORF">JF539_04645</name>
</gene>
<organism evidence="2 3">
    <name type="scientific">Roseibium aggregatum</name>
    <dbReference type="NCBI Taxonomy" id="187304"/>
    <lineage>
        <taxon>Bacteria</taxon>
        <taxon>Pseudomonadati</taxon>
        <taxon>Pseudomonadota</taxon>
        <taxon>Alphaproteobacteria</taxon>
        <taxon>Hyphomicrobiales</taxon>
        <taxon>Stappiaceae</taxon>
        <taxon>Roseibium</taxon>
    </lineage>
</organism>
<feature type="signal peptide" evidence="1">
    <location>
        <begin position="1"/>
        <end position="20"/>
    </location>
</feature>
<comment type="caution">
    <text evidence="2">The sequence shown here is derived from an EMBL/GenBank/DDBJ whole genome shotgun (WGS) entry which is preliminary data.</text>
</comment>
<dbReference type="Pfam" id="PF11288">
    <property type="entry name" value="DUF3089"/>
    <property type="match status" value="1"/>
</dbReference>
<proteinExistence type="predicted"/>
<accession>A0A939EA24</accession>
<dbReference type="EMBL" id="JAEKJZ010000001">
    <property type="protein sequence ID" value="MBN9669616.1"/>
    <property type="molecule type" value="Genomic_DNA"/>
</dbReference>
<dbReference type="InterPro" id="IPR029058">
    <property type="entry name" value="AB_hydrolase_fold"/>
</dbReference>
<dbReference type="AlphaFoldDB" id="A0A939EA24"/>
<dbReference type="InterPro" id="IPR021440">
    <property type="entry name" value="DUF3089"/>
</dbReference>
<dbReference type="SUPFAM" id="SSF53474">
    <property type="entry name" value="alpha/beta-Hydrolases"/>
    <property type="match status" value="1"/>
</dbReference>
<evidence type="ECO:0000256" key="1">
    <source>
        <dbReference type="SAM" id="SignalP"/>
    </source>
</evidence>
<protein>
    <submittedName>
        <fullName evidence="2">DUF3089 domain-containing protein</fullName>
    </submittedName>
</protein>
<sequence>MRIAVFLAALLSVFLQEAPAADGKSKLPPFNKADVPPAPDYAQAASWLDKPDDPDRFGVDIFWVYPTVLYDTSAWLMNIERKDLIEGAAMSVASEAHAFSGQANLYAPLYRQMNLAGFNLPEAERDAIVAYGEEDVRRAFAYYLENHNNGRPVILAAHSQGSYVLTQLLVHHWGKIGVEDRVIAGYVVGWSLTEQDLKDNPAIEICDLPHQTGCFVSYNSVAPGKQSLSPLIQPGAIVVNPLTWTRDTALAPASLNLGSTFFNEDGSSETLPGFASAQIADGGLAVVAKDPKRLESRFFAKGVYHSFDYPLFFENISANVAQRTQAFLTGGK</sequence>
<keyword evidence="1" id="KW-0732">Signal</keyword>
<feature type="chain" id="PRO_5036998543" evidence="1">
    <location>
        <begin position="21"/>
        <end position="332"/>
    </location>
</feature>
<dbReference type="Proteomes" id="UP000664096">
    <property type="component" value="Unassembled WGS sequence"/>
</dbReference>